<accession>A0A392VY41</accession>
<keyword evidence="2" id="KW-1185">Reference proteome</keyword>
<dbReference type="Proteomes" id="UP000265520">
    <property type="component" value="Unassembled WGS sequence"/>
</dbReference>
<organism evidence="1 2">
    <name type="scientific">Trifolium medium</name>
    <dbReference type="NCBI Taxonomy" id="97028"/>
    <lineage>
        <taxon>Eukaryota</taxon>
        <taxon>Viridiplantae</taxon>
        <taxon>Streptophyta</taxon>
        <taxon>Embryophyta</taxon>
        <taxon>Tracheophyta</taxon>
        <taxon>Spermatophyta</taxon>
        <taxon>Magnoliopsida</taxon>
        <taxon>eudicotyledons</taxon>
        <taxon>Gunneridae</taxon>
        <taxon>Pentapetalae</taxon>
        <taxon>rosids</taxon>
        <taxon>fabids</taxon>
        <taxon>Fabales</taxon>
        <taxon>Fabaceae</taxon>
        <taxon>Papilionoideae</taxon>
        <taxon>50 kb inversion clade</taxon>
        <taxon>NPAAA clade</taxon>
        <taxon>Hologalegina</taxon>
        <taxon>IRL clade</taxon>
        <taxon>Trifolieae</taxon>
        <taxon>Trifolium</taxon>
    </lineage>
</organism>
<proteinExistence type="predicted"/>
<name>A0A392VY41_9FABA</name>
<protein>
    <submittedName>
        <fullName evidence="1">Uncharacterized protein</fullName>
    </submittedName>
</protein>
<comment type="caution">
    <text evidence="1">The sequence shown here is derived from an EMBL/GenBank/DDBJ whole genome shotgun (WGS) entry which is preliminary data.</text>
</comment>
<evidence type="ECO:0000313" key="1">
    <source>
        <dbReference type="EMBL" id="MCI91595.1"/>
    </source>
</evidence>
<dbReference type="AlphaFoldDB" id="A0A392VY41"/>
<sequence length="55" mass="6082">ASVPTRIRLGTFKPLARAWGEFWIKNVRVVGNSSEIQIDNAAAVKLLVEGKFVDL</sequence>
<dbReference type="EMBL" id="LXQA011276381">
    <property type="protein sequence ID" value="MCI91595.1"/>
    <property type="molecule type" value="Genomic_DNA"/>
</dbReference>
<evidence type="ECO:0000313" key="2">
    <source>
        <dbReference type="Proteomes" id="UP000265520"/>
    </source>
</evidence>
<feature type="non-terminal residue" evidence="1">
    <location>
        <position position="55"/>
    </location>
</feature>
<reference evidence="1 2" key="1">
    <citation type="journal article" date="2018" name="Front. Plant Sci.">
        <title>Red Clover (Trifolium pratense) and Zigzag Clover (T. medium) - A Picture of Genomic Similarities and Differences.</title>
        <authorList>
            <person name="Dluhosova J."/>
            <person name="Istvanek J."/>
            <person name="Nedelnik J."/>
            <person name="Repkova J."/>
        </authorList>
    </citation>
    <scope>NUCLEOTIDE SEQUENCE [LARGE SCALE GENOMIC DNA]</scope>
    <source>
        <strain evidence="2">cv. 10/8</strain>
        <tissue evidence="1">Leaf</tissue>
    </source>
</reference>
<feature type="non-terminal residue" evidence="1">
    <location>
        <position position="1"/>
    </location>
</feature>